<feature type="region of interest" description="Disordered" evidence="1">
    <location>
        <begin position="201"/>
        <end position="220"/>
    </location>
</feature>
<feature type="compositionally biased region" description="Polar residues" evidence="1">
    <location>
        <begin position="60"/>
        <end position="81"/>
    </location>
</feature>
<dbReference type="Proteomes" id="UP000178129">
    <property type="component" value="Unassembled WGS sequence"/>
</dbReference>
<reference evidence="3" key="1">
    <citation type="submission" date="2016-03" db="EMBL/GenBank/DDBJ databases">
        <authorList>
            <person name="Ploux O."/>
        </authorList>
    </citation>
    <scope>NUCLEOTIDE SEQUENCE [LARGE SCALE GENOMIC DNA]</scope>
    <source>
        <strain evidence="3">UK7</strain>
    </source>
</reference>
<proteinExistence type="predicted"/>
<dbReference type="InParanoid" id="A0A1E1K6Y9"/>
<protein>
    <submittedName>
        <fullName evidence="2">Related to AGA1 A-agglutinin anchor subunit</fullName>
    </submittedName>
</protein>
<keyword evidence="3" id="KW-1185">Reference proteome</keyword>
<name>A0A1E1K6Y9_9HELO</name>
<sequence length="471" mass="52120">MSAIPSRTRSLRKPSELGIRYGRPHPADVDALETSTLQPERTSQSPSRLPVKPPTRSTRDISITSRPPNTSTSGTIASNGSMRPPPPRANTGKPATTGGLQRSTSNRRSNPPAAPEPEPVKKDRSRPPIVTSRHLRHASTSSSSTSSNSTANVSNHTRTRSSSNLLNSSTALQPSKRNSVEIPKLQPPAADPQLRRQAFSTYQQHFSPAKNLAPKPHPAAFLAPPSPSKLPSNIAISAETAKLQNELLQLHLLHRDAAQVEKEWKASAKAKLGARFYSIVDKNEELVHLEVEETGRINAMALKRWQDVGTPGWRLDEKIQVLDEVVSGVWNLGESGGKYSRVVRKFERWFKRCQDILEMRAHDEGLDGDDVVFVEELDRGWKDDCLALGRKLETWRDQLRELGVPAENGSSLSIVVNGTRSLVSGMLTELSTMAQIQRDAMRMEMDWIKSMNDDVLDDEADTPAGAIWRTR</sequence>
<evidence type="ECO:0000313" key="2">
    <source>
        <dbReference type="EMBL" id="CZS93866.1"/>
    </source>
</evidence>
<organism evidence="2 3">
    <name type="scientific">Rhynchosporium graminicola</name>
    <dbReference type="NCBI Taxonomy" id="2792576"/>
    <lineage>
        <taxon>Eukaryota</taxon>
        <taxon>Fungi</taxon>
        <taxon>Dikarya</taxon>
        <taxon>Ascomycota</taxon>
        <taxon>Pezizomycotina</taxon>
        <taxon>Leotiomycetes</taxon>
        <taxon>Helotiales</taxon>
        <taxon>Ploettnerulaceae</taxon>
        <taxon>Rhynchosporium</taxon>
    </lineage>
</organism>
<gene>
    <name evidence="2" type="ORF">RCO7_08035</name>
</gene>
<comment type="caution">
    <text evidence="2">The sequence shown here is derived from an EMBL/GenBank/DDBJ whole genome shotgun (WGS) entry which is preliminary data.</text>
</comment>
<feature type="compositionally biased region" description="Low complexity" evidence="1">
    <location>
        <begin position="138"/>
        <end position="170"/>
    </location>
</feature>
<evidence type="ECO:0000256" key="1">
    <source>
        <dbReference type="SAM" id="MobiDB-lite"/>
    </source>
</evidence>
<dbReference type="AlphaFoldDB" id="A0A1E1K6Y9"/>
<accession>A0A1E1K6Y9</accession>
<dbReference type="EMBL" id="FJUW01000007">
    <property type="protein sequence ID" value="CZS93866.1"/>
    <property type="molecule type" value="Genomic_DNA"/>
</dbReference>
<feature type="compositionally biased region" description="Polar residues" evidence="1">
    <location>
        <begin position="33"/>
        <end position="47"/>
    </location>
</feature>
<dbReference type="STRING" id="914237.A0A1E1K6Y9"/>
<evidence type="ECO:0000313" key="3">
    <source>
        <dbReference type="Proteomes" id="UP000178129"/>
    </source>
</evidence>
<feature type="region of interest" description="Disordered" evidence="1">
    <location>
        <begin position="1"/>
        <end position="192"/>
    </location>
</feature>
<feature type="compositionally biased region" description="Polar residues" evidence="1">
    <location>
        <begin position="98"/>
        <end position="109"/>
    </location>
</feature>